<protein>
    <submittedName>
        <fullName evidence="2">Diagnostic antigen gp50</fullName>
    </submittedName>
</protein>
<reference evidence="2" key="1">
    <citation type="journal article" date="2013" name="Nature">
        <title>The genomes of four tapeworm species reveal adaptations to parasitism.</title>
        <authorList>
            <person name="Tsai I.J."/>
            <person name="Zarowiecki M."/>
            <person name="Holroyd N."/>
            <person name="Garciarrubio A."/>
            <person name="Sanchez-Flores A."/>
            <person name="Brooks K.L."/>
            <person name="Tracey A."/>
            <person name="Bobes R.J."/>
            <person name="Fragoso G."/>
            <person name="Sciutto E."/>
            <person name="Aslett M."/>
            <person name="Beasley H."/>
            <person name="Bennett H.M."/>
            <person name="Cai J."/>
            <person name="Camicia F."/>
            <person name="Clark R."/>
            <person name="Cucher M."/>
            <person name="De Silva N."/>
            <person name="Day T.A."/>
            <person name="Deplazes P."/>
            <person name="Estrada K."/>
            <person name="Fernandez C."/>
            <person name="Holland P.W."/>
            <person name="Hou J."/>
            <person name="Hu S."/>
            <person name="Huckvale T."/>
            <person name="Hung S.S."/>
            <person name="Kamenetzky L."/>
            <person name="Keane J.A."/>
            <person name="Kiss F."/>
            <person name="Koziol U."/>
            <person name="Lambert O."/>
            <person name="Liu K."/>
            <person name="Luo X."/>
            <person name="Luo Y."/>
            <person name="Macchiaroli N."/>
            <person name="Nichol S."/>
            <person name="Paps J."/>
            <person name="Parkinson J."/>
            <person name="Pouchkina-Stantcheva N."/>
            <person name="Riddiford N."/>
            <person name="Rosenzvit M."/>
            <person name="Salinas G."/>
            <person name="Wasmuth J.D."/>
            <person name="Zamanian M."/>
            <person name="Zheng Y."/>
            <person name="Cai X."/>
            <person name="Soberon X."/>
            <person name="Olson P.D."/>
            <person name="Laclette J.P."/>
            <person name="Brehm K."/>
            <person name="Berriman M."/>
            <person name="Garciarrubio A."/>
            <person name="Bobes R.J."/>
            <person name="Fragoso G."/>
            <person name="Sanchez-Flores A."/>
            <person name="Estrada K."/>
            <person name="Cevallos M.A."/>
            <person name="Morett E."/>
            <person name="Gonzalez V."/>
            <person name="Portillo T."/>
            <person name="Ochoa-Leyva A."/>
            <person name="Jose M.V."/>
            <person name="Sciutto E."/>
            <person name="Landa A."/>
            <person name="Jimenez L."/>
            <person name="Valdes V."/>
            <person name="Carrero J.C."/>
            <person name="Larralde C."/>
            <person name="Morales-Montor J."/>
            <person name="Limon-Lason J."/>
            <person name="Soberon X."/>
            <person name="Laclette J.P."/>
        </authorList>
    </citation>
    <scope>NUCLEOTIDE SEQUENCE [LARGE SCALE GENOMIC DNA]</scope>
</reference>
<reference evidence="2" key="2">
    <citation type="submission" date="2015-11" db="EMBL/GenBank/DDBJ databases">
        <authorList>
            <person name="Zhang Y."/>
            <person name="Guo Z."/>
        </authorList>
    </citation>
    <scope>NUCLEOTIDE SEQUENCE</scope>
</reference>
<dbReference type="Pfam" id="PF18997">
    <property type="entry name" value="DUF5727"/>
    <property type="match status" value="1"/>
</dbReference>
<keyword evidence="3" id="KW-1185">Reference proteome</keyword>
<name>A0A068Y525_ECHMU</name>
<accession>A0A068Y525</accession>
<feature type="domain" description="DUF5727" evidence="1">
    <location>
        <begin position="8"/>
        <end position="185"/>
    </location>
</feature>
<gene>
    <name evidence="2" type="ORF">EmuJ_000743600</name>
</gene>
<organism evidence="2 3">
    <name type="scientific">Echinococcus multilocularis</name>
    <name type="common">Fox tapeworm</name>
    <dbReference type="NCBI Taxonomy" id="6211"/>
    <lineage>
        <taxon>Eukaryota</taxon>
        <taxon>Metazoa</taxon>
        <taxon>Spiralia</taxon>
        <taxon>Lophotrochozoa</taxon>
        <taxon>Platyhelminthes</taxon>
        <taxon>Cestoda</taxon>
        <taxon>Eucestoda</taxon>
        <taxon>Cyclophyllidea</taxon>
        <taxon>Taeniidae</taxon>
        <taxon>Echinococcus</taxon>
    </lineage>
</organism>
<dbReference type="AlphaFoldDB" id="A0A068Y525"/>
<dbReference type="Proteomes" id="UP000017246">
    <property type="component" value="Unassembled WGS sequence"/>
</dbReference>
<proteinExistence type="predicted"/>
<evidence type="ECO:0000313" key="3">
    <source>
        <dbReference type="Proteomes" id="UP000017246"/>
    </source>
</evidence>
<sequence length="200" mass="22556">MEIIVNFDEGKCKSNGVTLGQPCEYSSGFATVNLNNASNYKLLKVYDAVMTYTVYFAPKCELFTPKEGEVVVEPSIPLYRFLKGKKSVQIEFAVFGTKQTNQILLKKEAITLCSWNGTIESQKNEGCKDMTIDEAQNRMIFKTTIFRGSNEDYVTYSWGPLTSPLKVSLDWIRGGEAPEVAKCKSKLSENFQHRLCMLVI</sequence>
<dbReference type="OMA" id="EVAECKS"/>
<evidence type="ECO:0000313" key="2">
    <source>
        <dbReference type="EMBL" id="CDS39886.1"/>
    </source>
</evidence>
<dbReference type="EMBL" id="LN902841">
    <property type="protein sequence ID" value="CDS39886.1"/>
    <property type="molecule type" value="Genomic_DNA"/>
</dbReference>
<dbReference type="OrthoDB" id="6255534at2759"/>
<evidence type="ECO:0000259" key="1">
    <source>
        <dbReference type="Pfam" id="PF18997"/>
    </source>
</evidence>
<dbReference type="InterPro" id="IPR043785">
    <property type="entry name" value="DUF5727"/>
</dbReference>